<feature type="transmembrane region" description="Helical" evidence="6">
    <location>
        <begin position="473"/>
        <end position="497"/>
    </location>
</feature>
<gene>
    <name evidence="7" type="ORF">SAMN02745249_01801</name>
</gene>
<feature type="transmembrane region" description="Helical" evidence="6">
    <location>
        <begin position="412"/>
        <end position="433"/>
    </location>
</feature>
<reference evidence="7 8" key="1">
    <citation type="submission" date="2016-11" db="EMBL/GenBank/DDBJ databases">
        <authorList>
            <person name="Jaros S."/>
            <person name="Januszkiewicz K."/>
            <person name="Wedrychowicz H."/>
        </authorList>
    </citation>
    <scope>NUCLEOTIDE SEQUENCE [LARGE SCALE GENOMIC DNA]</scope>
    <source>
        <strain evidence="7 8">DSM 15692</strain>
    </source>
</reference>
<comment type="subcellular location">
    <subcellularLocation>
        <location evidence="1">Cell membrane</location>
        <topology evidence="1">Multi-pass membrane protein</topology>
    </subcellularLocation>
</comment>
<evidence type="ECO:0000256" key="1">
    <source>
        <dbReference type="ARBA" id="ARBA00004651"/>
    </source>
</evidence>
<proteinExistence type="predicted"/>
<accession>A0A1M4YVF8</accession>
<evidence type="ECO:0000313" key="7">
    <source>
        <dbReference type="EMBL" id="SHF09781.1"/>
    </source>
</evidence>
<feature type="transmembrane region" description="Helical" evidence="6">
    <location>
        <begin position="307"/>
        <end position="325"/>
    </location>
</feature>
<feature type="transmembrane region" description="Helical" evidence="6">
    <location>
        <begin position="134"/>
        <end position="154"/>
    </location>
</feature>
<dbReference type="InterPro" id="IPR024923">
    <property type="entry name" value="PG_synth_SpoVB"/>
</dbReference>
<feature type="transmembrane region" description="Helical" evidence="6">
    <location>
        <begin position="53"/>
        <end position="73"/>
    </location>
</feature>
<dbReference type="Pfam" id="PF01943">
    <property type="entry name" value="Polysacc_synt"/>
    <property type="match status" value="1"/>
</dbReference>
<dbReference type="AlphaFoldDB" id="A0A1M4YVF8"/>
<keyword evidence="3 6" id="KW-0812">Transmembrane</keyword>
<evidence type="ECO:0000256" key="4">
    <source>
        <dbReference type="ARBA" id="ARBA00022989"/>
    </source>
</evidence>
<dbReference type="PIRSF" id="PIRSF038958">
    <property type="entry name" value="PG_synth_SpoVB"/>
    <property type="match status" value="1"/>
</dbReference>
<feature type="transmembrane region" description="Helical" evidence="6">
    <location>
        <begin position="21"/>
        <end position="41"/>
    </location>
</feature>
<feature type="transmembrane region" description="Helical" evidence="6">
    <location>
        <begin position="439"/>
        <end position="461"/>
    </location>
</feature>
<organism evidence="7 8">
    <name type="scientific">Atopostipes suicloacalis DSM 15692</name>
    <dbReference type="NCBI Taxonomy" id="1121025"/>
    <lineage>
        <taxon>Bacteria</taxon>
        <taxon>Bacillati</taxon>
        <taxon>Bacillota</taxon>
        <taxon>Bacilli</taxon>
        <taxon>Lactobacillales</taxon>
        <taxon>Carnobacteriaceae</taxon>
        <taxon>Atopostipes</taxon>
    </lineage>
</organism>
<evidence type="ECO:0000256" key="5">
    <source>
        <dbReference type="ARBA" id="ARBA00023136"/>
    </source>
</evidence>
<keyword evidence="2" id="KW-1003">Cell membrane</keyword>
<dbReference type="Proteomes" id="UP000184128">
    <property type="component" value="Unassembled WGS sequence"/>
</dbReference>
<evidence type="ECO:0000256" key="6">
    <source>
        <dbReference type="SAM" id="Phobius"/>
    </source>
</evidence>
<feature type="transmembrane region" description="Helical" evidence="6">
    <location>
        <begin position="384"/>
        <end position="405"/>
    </location>
</feature>
<feature type="transmembrane region" description="Helical" evidence="6">
    <location>
        <begin position="345"/>
        <end position="364"/>
    </location>
</feature>
<dbReference type="OrthoDB" id="9775950at2"/>
<feature type="transmembrane region" description="Helical" evidence="6">
    <location>
        <begin position="252"/>
        <end position="272"/>
    </location>
</feature>
<evidence type="ECO:0000256" key="2">
    <source>
        <dbReference type="ARBA" id="ARBA00022475"/>
    </source>
</evidence>
<feature type="transmembrane region" description="Helical" evidence="6">
    <location>
        <begin position="175"/>
        <end position="194"/>
    </location>
</feature>
<dbReference type="CDD" id="cd13124">
    <property type="entry name" value="MATE_SpoVB_like"/>
    <property type="match status" value="1"/>
</dbReference>
<dbReference type="EMBL" id="FQUF01000032">
    <property type="protein sequence ID" value="SHF09781.1"/>
    <property type="molecule type" value="Genomic_DNA"/>
</dbReference>
<dbReference type="STRING" id="1121025.SAMN02745249_01801"/>
<name>A0A1M4YVF8_9LACT</name>
<feature type="transmembrane region" description="Helical" evidence="6">
    <location>
        <begin position="200"/>
        <end position="221"/>
    </location>
</feature>
<keyword evidence="8" id="KW-1185">Reference proteome</keyword>
<evidence type="ECO:0000256" key="3">
    <source>
        <dbReference type="ARBA" id="ARBA00022692"/>
    </source>
</evidence>
<dbReference type="GO" id="GO:0005886">
    <property type="term" value="C:plasma membrane"/>
    <property type="evidence" value="ECO:0007669"/>
    <property type="project" value="UniProtKB-SubCell"/>
</dbReference>
<dbReference type="PANTHER" id="PTHR30250">
    <property type="entry name" value="PST FAMILY PREDICTED COLANIC ACID TRANSPORTER"/>
    <property type="match status" value="1"/>
</dbReference>
<dbReference type="InterPro" id="IPR050833">
    <property type="entry name" value="Poly_Biosynth_Transport"/>
</dbReference>
<protein>
    <submittedName>
        <fullName evidence="7">Membrane protein involved in the export of O-antigen and teichoic acid</fullName>
    </submittedName>
</protein>
<feature type="transmembrane region" description="Helical" evidence="6">
    <location>
        <begin position="101"/>
        <end position="122"/>
    </location>
</feature>
<feature type="transmembrane region" description="Helical" evidence="6">
    <location>
        <begin position="503"/>
        <end position="525"/>
    </location>
</feature>
<sequence>METEKRLQEDNQIVTGSSWMTLGSLVSRILGAVYIIPWMIWMGNQAEADAAHALYQMGYVPYTFFLSFATAGVPSAISKQISHFNAIQEYEISKKIYRQGLILMSLTGIVSALLLFFFAPMIAESSPAASHESAVLVMRSLVPALVIIPVQSVTRGLFQGHNRMREPAISQIIEQLLRVVFILGSAFIIRQVLTGKVVTAVAYSTFAAFVGAIFSMLYLTFRLKQLPTALNREIEESRNEIYISTPNLLKDIIKTSIPFVIMSTGLTVFNFIDQQTFAPLMKLFYPNLLDNQIQISYGIIQANANKLSTIITSFGAALAITSVPLMSNLLAKKKYADVSYQFEQAIQLLMFIMVPAVVGMFVVSEPFYTFFYGYHAFGVHATKVYAVTSLFLGLFLVLGNILQAVNLRRKGIYALAIGLGIKLISQPVFLYVLGEIGMLYSTTLGLMVTIFLMFKAMHELVAYSTKFLVRRTILILLIAFIMGLVTYTVSKGLALFINYERRFQSLIALFIIAGVGVIVFGYLALKTRLAEKIIGSQAKSLRIKLHIK</sequence>
<keyword evidence="4 6" id="KW-1133">Transmembrane helix</keyword>
<evidence type="ECO:0000313" key="8">
    <source>
        <dbReference type="Proteomes" id="UP000184128"/>
    </source>
</evidence>
<keyword evidence="5 6" id="KW-0472">Membrane</keyword>
<dbReference type="RefSeq" id="WP_073298496.1">
    <property type="nucleotide sequence ID" value="NZ_FQUF01000032.1"/>
</dbReference>
<dbReference type="PANTHER" id="PTHR30250:SF21">
    <property type="entry name" value="LIPID II FLIPPASE MURJ"/>
    <property type="match status" value="1"/>
</dbReference>
<dbReference type="InterPro" id="IPR002797">
    <property type="entry name" value="Polysacc_synth"/>
</dbReference>